<dbReference type="AlphaFoldDB" id="A0A8R1E7M4"/>
<name>A0A8R1E7M4_CAEJA</name>
<evidence type="ECO:0000313" key="2">
    <source>
        <dbReference type="Proteomes" id="UP000005237"/>
    </source>
</evidence>
<dbReference type="Proteomes" id="UP000005237">
    <property type="component" value="Unassembled WGS sequence"/>
</dbReference>
<dbReference type="EnsemblMetazoa" id="CJA30735.1">
    <property type="protein sequence ID" value="CJA30735.1"/>
    <property type="gene ID" value="WBGene00206582"/>
</dbReference>
<protein>
    <submittedName>
        <fullName evidence="1">Uncharacterized protein</fullName>
    </submittedName>
</protein>
<reference evidence="1" key="2">
    <citation type="submission" date="2022-06" db="UniProtKB">
        <authorList>
            <consortium name="EnsemblMetazoa"/>
        </authorList>
    </citation>
    <scope>IDENTIFICATION</scope>
    <source>
        <strain evidence="1">DF5081</strain>
    </source>
</reference>
<reference evidence="2" key="1">
    <citation type="submission" date="2010-08" db="EMBL/GenBank/DDBJ databases">
        <authorList>
            <consortium name="Caenorhabditis japonica Sequencing Consortium"/>
            <person name="Wilson R.K."/>
        </authorList>
    </citation>
    <scope>NUCLEOTIDE SEQUENCE [LARGE SCALE GENOMIC DNA]</scope>
    <source>
        <strain evidence="2">DF5081</strain>
    </source>
</reference>
<evidence type="ECO:0000313" key="1">
    <source>
        <dbReference type="EnsemblMetazoa" id="CJA30735.1"/>
    </source>
</evidence>
<sequence>MKKEKKKKENEETDLSGGSKKLNEEISLFQWTTMNSKSEYTENDRSDIQTVQYSSPLLRPRLRLPSRHSSLKRPVITKEDIDEERKEI</sequence>
<proteinExistence type="predicted"/>
<organism evidence="1 2">
    <name type="scientific">Caenorhabditis japonica</name>
    <dbReference type="NCBI Taxonomy" id="281687"/>
    <lineage>
        <taxon>Eukaryota</taxon>
        <taxon>Metazoa</taxon>
        <taxon>Ecdysozoa</taxon>
        <taxon>Nematoda</taxon>
        <taxon>Chromadorea</taxon>
        <taxon>Rhabditida</taxon>
        <taxon>Rhabditina</taxon>
        <taxon>Rhabditomorpha</taxon>
        <taxon>Rhabditoidea</taxon>
        <taxon>Rhabditidae</taxon>
        <taxon>Peloderinae</taxon>
        <taxon>Caenorhabditis</taxon>
    </lineage>
</organism>
<keyword evidence="2" id="KW-1185">Reference proteome</keyword>
<accession>A0A8R1E7M4</accession>